<dbReference type="EMBL" id="JARJLG010000003">
    <property type="protein sequence ID" value="KAJ7782314.1"/>
    <property type="molecule type" value="Genomic_DNA"/>
</dbReference>
<gene>
    <name evidence="4" type="ORF">DFH07DRAFT_1010250</name>
</gene>
<evidence type="ECO:0000256" key="1">
    <source>
        <dbReference type="SAM" id="MobiDB-lite"/>
    </source>
</evidence>
<feature type="compositionally biased region" description="Polar residues" evidence="1">
    <location>
        <begin position="272"/>
        <end position="305"/>
    </location>
</feature>
<feature type="transmembrane region" description="Helical" evidence="2">
    <location>
        <begin position="346"/>
        <end position="370"/>
    </location>
</feature>
<keyword evidence="2" id="KW-0472">Membrane</keyword>
<feature type="compositionally biased region" description="Basic and acidic residues" evidence="1">
    <location>
        <begin position="509"/>
        <end position="527"/>
    </location>
</feature>
<feature type="compositionally biased region" description="Low complexity" evidence="1">
    <location>
        <begin position="159"/>
        <end position="181"/>
    </location>
</feature>
<evidence type="ECO:0000256" key="2">
    <source>
        <dbReference type="SAM" id="Phobius"/>
    </source>
</evidence>
<reference evidence="4" key="1">
    <citation type="submission" date="2023-03" db="EMBL/GenBank/DDBJ databases">
        <title>Massive genome expansion in bonnet fungi (Mycena s.s.) driven by repeated elements and novel gene families across ecological guilds.</title>
        <authorList>
            <consortium name="Lawrence Berkeley National Laboratory"/>
            <person name="Harder C.B."/>
            <person name="Miyauchi S."/>
            <person name="Viragh M."/>
            <person name="Kuo A."/>
            <person name="Thoen E."/>
            <person name="Andreopoulos B."/>
            <person name="Lu D."/>
            <person name="Skrede I."/>
            <person name="Drula E."/>
            <person name="Henrissat B."/>
            <person name="Morin E."/>
            <person name="Kohler A."/>
            <person name="Barry K."/>
            <person name="LaButti K."/>
            <person name="Morin E."/>
            <person name="Salamov A."/>
            <person name="Lipzen A."/>
            <person name="Mereny Z."/>
            <person name="Hegedus B."/>
            <person name="Baldrian P."/>
            <person name="Stursova M."/>
            <person name="Weitz H."/>
            <person name="Taylor A."/>
            <person name="Grigoriev I.V."/>
            <person name="Nagy L.G."/>
            <person name="Martin F."/>
            <person name="Kauserud H."/>
        </authorList>
    </citation>
    <scope>NUCLEOTIDE SEQUENCE</scope>
    <source>
        <strain evidence="4">CBHHK188m</strain>
    </source>
</reference>
<evidence type="ECO:0000313" key="4">
    <source>
        <dbReference type="EMBL" id="KAJ7782314.1"/>
    </source>
</evidence>
<name>A0AAD7P065_9AGAR</name>
<keyword evidence="3" id="KW-0732">Signal</keyword>
<dbReference type="Proteomes" id="UP001215280">
    <property type="component" value="Unassembled WGS sequence"/>
</dbReference>
<proteinExistence type="predicted"/>
<dbReference type="AlphaFoldDB" id="A0AAD7P065"/>
<organism evidence="4 5">
    <name type="scientific">Mycena maculata</name>
    <dbReference type="NCBI Taxonomy" id="230809"/>
    <lineage>
        <taxon>Eukaryota</taxon>
        <taxon>Fungi</taxon>
        <taxon>Dikarya</taxon>
        <taxon>Basidiomycota</taxon>
        <taxon>Agaricomycotina</taxon>
        <taxon>Agaricomycetes</taxon>
        <taxon>Agaricomycetidae</taxon>
        <taxon>Agaricales</taxon>
        <taxon>Marasmiineae</taxon>
        <taxon>Mycenaceae</taxon>
        <taxon>Mycena</taxon>
    </lineage>
</organism>
<evidence type="ECO:0000313" key="5">
    <source>
        <dbReference type="Proteomes" id="UP001215280"/>
    </source>
</evidence>
<feature type="region of interest" description="Disordered" evidence="1">
    <location>
        <begin position="460"/>
        <end position="557"/>
    </location>
</feature>
<feature type="signal peptide" evidence="3">
    <location>
        <begin position="1"/>
        <end position="20"/>
    </location>
</feature>
<accession>A0AAD7P065</accession>
<feature type="chain" id="PRO_5041930785" evidence="3">
    <location>
        <begin position="21"/>
        <end position="557"/>
    </location>
</feature>
<feature type="region of interest" description="Disordered" evidence="1">
    <location>
        <begin position="155"/>
        <end position="335"/>
    </location>
</feature>
<keyword evidence="5" id="KW-1185">Reference proteome</keyword>
<protein>
    <submittedName>
        <fullName evidence="4">Uncharacterized protein</fullName>
    </submittedName>
</protein>
<feature type="compositionally biased region" description="Low complexity" evidence="1">
    <location>
        <begin position="247"/>
        <end position="271"/>
    </location>
</feature>
<sequence length="557" mass="57606">MHDHWSLLLLAFLQISPSFSQLSVDTPSVTQFLLLVVALLIRLIQFERFGLSNCRALLARRNWTVVAGMITLLLIDNFCHNFQSIVSANPPNQALDNFGSVSEPSLSWTVDVAAGDSVIVQVQDSAGESGQSAPFTIHPGVMLNGVCLAGANAGAGQLPTDSSQSTPTPSSTSNSSPNTNSGGVGNTEIDGNSTDTANTGANTAGDGGGTSTSSQKDSAGTSNTAAVSQPSGQDSQPNGQDSPSGAPTSSINSPTNSSPSSFPTSPSLTGTDSIGQFPSTANSGLGSSISDPTQNPITPAQSETTGGAGGAKLPGTDVPPSNSLASAEPGQSVTSTSNVDFANKNVMSGSIIGGVIAAVLCVLVVVFCVIRRRRHRLNTPDRLSYPFAASDTETGTPREMVGRSGYPASAFSSWGNHGDLSDERVLSPTAPLTDGGSEGNRPWQSGQGTIESRYNAAFTPGHTVSTSSIDRNDPTSRQRFRGPIPKSMTDAHQAGPAESSSALLGEQLHSPRSDEAHPVQIFDEVRPQEMPSDTAVPDMMRAGRHPVIGYPPPYTSN</sequence>
<keyword evidence="2" id="KW-1133">Transmembrane helix</keyword>
<feature type="compositionally biased region" description="Polar residues" evidence="1">
    <location>
        <begin position="215"/>
        <end position="246"/>
    </location>
</feature>
<keyword evidence="2" id="KW-0812">Transmembrane</keyword>
<evidence type="ECO:0000256" key="3">
    <source>
        <dbReference type="SAM" id="SignalP"/>
    </source>
</evidence>
<feature type="compositionally biased region" description="Polar residues" evidence="1">
    <location>
        <begin position="319"/>
        <end position="335"/>
    </location>
</feature>
<feature type="compositionally biased region" description="Low complexity" evidence="1">
    <location>
        <begin position="191"/>
        <end position="204"/>
    </location>
</feature>
<comment type="caution">
    <text evidence="4">The sequence shown here is derived from an EMBL/GenBank/DDBJ whole genome shotgun (WGS) entry which is preliminary data.</text>
</comment>
<feature type="region of interest" description="Disordered" evidence="1">
    <location>
        <begin position="419"/>
        <end position="447"/>
    </location>
</feature>